<sequence>MGLFPTDLMHWASLNWTDLMLSLIRGTITCEAPDTKDSWTWAKSLSSADNWEAHGTQVEEATPWLPGSFGRAPRNPKEKLSSGYKAWEFQLYVHGLGPAFFKEHLPVDYWRHFCKGVWVIRVFHQHSIAAEQLVLADQLAFKWVTEFETLYYQCLPQRLHFVRQSIGP</sequence>
<gene>
    <name evidence="1" type="ORF">MCHLO_06871</name>
</gene>
<evidence type="ECO:0000313" key="1">
    <source>
        <dbReference type="EMBL" id="GAT49566.1"/>
    </source>
</evidence>
<protein>
    <submittedName>
        <fullName evidence="1">Uncharacterized protein</fullName>
    </submittedName>
</protein>
<organism evidence="1 2">
    <name type="scientific">Mycena chlorophos</name>
    <name type="common">Agaric fungus</name>
    <name type="synonym">Agaricus chlorophos</name>
    <dbReference type="NCBI Taxonomy" id="658473"/>
    <lineage>
        <taxon>Eukaryota</taxon>
        <taxon>Fungi</taxon>
        <taxon>Dikarya</taxon>
        <taxon>Basidiomycota</taxon>
        <taxon>Agaricomycotina</taxon>
        <taxon>Agaricomycetes</taxon>
        <taxon>Agaricomycetidae</taxon>
        <taxon>Agaricales</taxon>
        <taxon>Marasmiineae</taxon>
        <taxon>Mycenaceae</taxon>
        <taxon>Mycena</taxon>
    </lineage>
</organism>
<accession>A0ABQ0LEI9</accession>
<reference evidence="1" key="1">
    <citation type="submission" date="2014-09" db="EMBL/GenBank/DDBJ databases">
        <title>Genome sequence of the luminous mushroom Mycena chlorophos for searching fungal bioluminescence genes.</title>
        <authorList>
            <person name="Tanaka Y."/>
            <person name="Kasuga D."/>
            <person name="Oba Y."/>
            <person name="Hase S."/>
            <person name="Sato K."/>
            <person name="Oba Y."/>
            <person name="Sakakibara Y."/>
        </authorList>
    </citation>
    <scope>NUCLEOTIDE SEQUENCE</scope>
</reference>
<evidence type="ECO:0000313" key="2">
    <source>
        <dbReference type="Proteomes" id="UP000815677"/>
    </source>
</evidence>
<proteinExistence type="predicted"/>
<dbReference type="EMBL" id="DF845642">
    <property type="protein sequence ID" value="GAT49566.1"/>
    <property type="molecule type" value="Genomic_DNA"/>
</dbReference>
<name>A0ABQ0LEI9_MYCCL</name>
<dbReference type="Proteomes" id="UP000815677">
    <property type="component" value="Unassembled WGS sequence"/>
</dbReference>
<keyword evidence="2" id="KW-1185">Reference proteome</keyword>